<evidence type="ECO:0000256" key="9">
    <source>
        <dbReference type="RuleBase" id="RU361169"/>
    </source>
</evidence>
<sequence>MSKTIFTLHVPKRHRKMTFTNILVIFLSIAVAVNGDNRRKFFVVTNYGAVADGRTDNGPAFLKAWNDACAYHGKSAVWVPRGTYMVGSVSFVGPCNGPIAFLIKGSLRAPTDPNKFYTDKWIGFRYVDHLTLSGGGYLDGQGQFAWPYNDCHLNQGCKPLPASLGFDFVKNSKIQRLRSINSKETHIKIFASSNINISQIRITAPQYSPNTDGIKIGLSSNIYISDSIISTGDDCVAMIAGSKNIDISRVACGPGHGISIGSLGQSHEKDFVMGIRVRNCSFIGTDNGVRIKTWAPSLVSLASDIIFEDIYMSNVSNPIVIDQQYCPHNRCLQGHSSAVQVQNVLFKNIKGTSQTEVAVNLKCSRAWPCKNVKLVNINLSYNNLGGKSTATCSNVMGTSYGRQLPVGCF</sequence>
<comment type="subcellular location">
    <subcellularLocation>
        <location evidence="1">Secreted</location>
        <location evidence="1">Cell wall</location>
    </subcellularLocation>
</comment>
<gene>
    <name evidence="10" type="ORF">CASFOL_002151</name>
</gene>
<comment type="similarity">
    <text evidence="2 9">Belongs to the glycosyl hydrolase 28 family.</text>
</comment>
<dbReference type="EMBL" id="JAVIJP010000005">
    <property type="protein sequence ID" value="KAL3652470.1"/>
    <property type="molecule type" value="Genomic_DNA"/>
</dbReference>
<keyword evidence="3" id="KW-0134">Cell wall</keyword>
<dbReference type="SUPFAM" id="SSF51126">
    <property type="entry name" value="Pectin lyase-like"/>
    <property type="match status" value="1"/>
</dbReference>
<keyword evidence="6 9" id="KW-0326">Glycosidase</keyword>
<accession>A0ABD3EDF6</accession>
<dbReference type="InterPro" id="IPR000743">
    <property type="entry name" value="Glyco_hydro_28"/>
</dbReference>
<dbReference type="Gene3D" id="2.160.20.10">
    <property type="entry name" value="Single-stranded right-handed beta-helix, Pectin lyase-like"/>
    <property type="match status" value="1"/>
</dbReference>
<dbReference type="GO" id="GO:0004553">
    <property type="term" value="F:hydrolase activity, hydrolyzing O-glycosyl compounds"/>
    <property type="evidence" value="ECO:0007669"/>
    <property type="project" value="UniProtKB-ARBA"/>
</dbReference>
<comment type="caution">
    <text evidence="10">The sequence shown here is derived from an EMBL/GenBank/DDBJ whole genome shotgun (WGS) entry which is preliminary data.</text>
</comment>
<evidence type="ECO:0000256" key="5">
    <source>
        <dbReference type="ARBA" id="ARBA00022801"/>
    </source>
</evidence>
<protein>
    <recommendedName>
        <fullName evidence="12">Exopolygalacturonase</fullName>
    </recommendedName>
</protein>
<evidence type="ECO:0000256" key="8">
    <source>
        <dbReference type="PROSITE-ProRule" id="PRU10052"/>
    </source>
</evidence>
<keyword evidence="4" id="KW-0964">Secreted</keyword>
<dbReference type="GO" id="GO:0071555">
    <property type="term" value="P:cell wall organization"/>
    <property type="evidence" value="ECO:0007669"/>
    <property type="project" value="UniProtKB-KW"/>
</dbReference>
<reference evidence="11" key="1">
    <citation type="journal article" date="2024" name="IScience">
        <title>Strigolactones Initiate the Formation of Haustorium-like Structures in Castilleja.</title>
        <authorList>
            <person name="Buerger M."/>
            <person name="Peterson D."/>
            <person name="Chory J."/>
        </authorList>
    </citation>
    <scope>NUCLEOTIDE SEQUENCE [LARGE SCALE GENOMIC DNA]</scope>
</reference>
<dbReference type="Proteomes" id="UP001632038">
    <property type="component" value="Unassembled WGS sequence"/>
</dbReference>
<feature type="active site" evidence="8">
    <location>
        <position position="256"/>
    </location>
</feature>
<dbReference type="Pfam" id="PF00295">
    <property type="entry name" value="Glyco_hydro_28"/>
    <property type="match status" value="1"/>
</dbReference>
<evidence type="ECO:0000256" key="1">
    <source>
        <dbReference type="ARBA" id="ARBA00004191"/>
    </source>
</evidence>
<dbReference type="PANTHER" id="PTHR31375">
    <property type="match status" value="1"/>
</dbReference>
<dbReference type="InterPro" id="IPR011050">
    <property type="entry name" value="Pectin_lyase_fold/virulence"/>
</dbReference>
<dbReference type="PROSITE" id="PS00502">
    <property type="entry name" value="POLYGALACTURONASE"/>
    <property type="match status" value="1"/>
</dbReference>
<keyword evidence="7" id="KW-0961">Cell wall biogenesis/degradation</keyword>
<dbReference type="AlphaFoldDB" id="A0ABD3EDF6"/>
<keyword evidence="11" id="KW-1185">Reference proteome</keyword>
<dbReference type="FunFam" id="2.160.20.10:FF:000004">
    <property type="entry name" value="Pectin lyase-like superfamily protein"/>
    <property type="match status" value="1"/>
</dbReference>
<dbReference type="SMART" id="SM00710">
    <property type="entry name" value="PbH1"/>
    <property type="match status" value="5"/>
</dbReference>
<name>A0ABD3EDF6_9LAMI</name>
<evidence type="ECO:0000313" key="11">
    <source>
        <dbReference type="Proteomes" id="UP001632038"/>
    </source>
</evidence>
<evidence type="ECO:0000256" key="7">
    <source>
        <dbReference type="ARBA" id="ARBA00023316"/>
    </source>
</evidence>
<evidence type="ECO:0008006" key="12">
    <source>
        <dbReference type="Google" id="ProtNLM"/>
    </source>
</evidence>
<organism evidence="10 11">
    <name type="scientific">Castilleja foliolosa</name>
    <dbReference type="NCBI Taxonomy" id="1961234"/>
    <lineage>
        <taxon>Eukaryota</taxon>
        <taxon>Viridiplantae</taxon>
        <taxon>Streptophyta</taxon>
        <taxon>Embryophyta</taxon>
        <taxon>Tracheophyta</taxon>
        <taxon>Spermatophyta</taxon>
        <taxon>Magnoliopsida</taxon>
        <taxon>eudicotyledons</taxon>
        <taxon>Gunneridae</taxon>
        <taxon>Pentapetalae</taxon>
        <taxon>asterids</taxon>
        <taxon>lamiids</taxon>
        <taxon>Lamiales</taxon>
        <taxon>Orobanchaceae</taxon>
        <taxon>Pedicularideae</taxon>
        <taxon>Castillejinae</taxon>
        <taxon>Castilleja</taxon>
    </lineage>
</organism>
<evidence type="ECO:0000256" key="4">
    <source>
        <dbReference type="ARBA" id="ARBA00022525"/>
    </source>
</evidence>
<evidence type="ECO:0000313" key="10">
    <source>
        <dbReference type="EMBL" id="KAL3652470.1"/>
    </source>
</evidence>
<proteinExistence type="inferred from homology"/>
<evidence type="ECO:0000256" key="2">
    <source>
        <dbReference type="ARBA" id="ARBA00008834"/>
    </source>
</evidence>
<dbReference type="InterPro" id="IPR012334">
    <property type="entry name" value="Pectin_lyas_fold"/>
</dbReference>
<keyword evidence="5 9" id="KW-0378">Hydrolase</keyword>
<dbReference type="InterPro" id="IPR006626">
    <property type="entry name" value="PbH1"/>
</dbReference>
<evidence type="ECO:0000256" key="6">
    <source>
        <dbReference type="ARBA" id="ARBA00023295"/>
    </source>
</evidence>
<evidence type="ECO:0000256" key="3">
    <source>
        <dbReference type="ARBA" id="ARBA00022512"/>
    </source>
</evidence>